<dbReference type="PANTHER" id="PTHR21060:SF15">
    <property type="entry name" value="ACETATE KINASE-RELATED"/>
    <property type="match status" value="1"/>
</dbReference>
<evidence type="ECO:0000313" key="9">
    <source>
        <dbReference type="EMBL" id="NYD85432.1"/>
    </source>
</evidence>
<dbReference type="GO" id="GO:0006083">
    <property type="term" value="P:acetate metabolic process"/>
    <property type="evidence" value="ECO:0007669"/>
    <property type="project" value="TreeGrafter"/>
</dbReference>
<dbReference type="PANTHER" id="PTHR21060">
    <property type="entry name" value="ACETATE KINASE"/>
    <property type="match status" value="1"/>
</dbReference>
<feature type="binding site" evidence="6">
    <location>
        <begin position="286"/>
        <end position="288"/>
    </location>
    <ligand>
        <name>ATP</name>
        <dbReference type="ChEBI" id="CHEBI:30616"/>
    </ligand>
</feature>
<evidence type="ECO:0000256" key="3">
    <source>
        <dbReference type="ARBA" id="ARBA00022741"/>
    </source>
</evidence>
<keyword evidence="4 6" id="KW-0418">Kinase</keyword>
<keyword evidence="6" id="KW-0963">Cytoplasm</keyword>
<evidence type="ECO:0000256" key="5">
    <source>
        <dbReference type="ARBA" id="ARBA00022840"/>
    </source>
</evidence>
<dbReference type="PIRSF" id="PIRSF000722">
    <property type="entry name" value="Acetate_prop_kin"/>
    <property type="match status" value="1"/>
</dbReference>
<evidence type="ECO:0000313" key="10">
    <source>
        <dbReference type="Proteomes" id="UP000577956"/>
    </source>
</evidence>
<name>A0A7Y9FEB1_9CELL</name>
<comment type="function">
    <text evidence="6">Catalyzes the formation of acetyl phosphate from acetate and ATP. Can also catalyze the reverse reaction.</text>
</comment>
<dbReference type="AlphaFoldDB" id="A0A7Y9FEB1"/>
<evidence type="ECO:0000256" key="4">
    <source>
        <dbReference type="ARBA" id="ARBA00022777"/>
    </source>
</evidence>
<keyword evidence="11" id="KW-1185">Reference proteome</keyword>
<dbReference type="Gene3D" id="3.30.420.40">
    <property type="match status" value="2"/>
</dbReference>
<dbReference type="HAMAP" id="MF_00020">
    <property type="entry name" value="Acetate_kinase"/>
    <property type="match status" value="1"/>
</dbReference>
<dbReference type="GO" id="GO:0000287">
    <property type="term" value="F:magnesium ion binding"/>
    <property type="evidence" value="ECO:0007669"/>
    <property type="project" value="UniProtKB-UniRule"/>
</dbReference>
<dbReference type="RefSeq" id="WP_140457244.1">
    <property type="nucleotide sequence ID" value="NZ_BAABFI010000011.1"/>
</dbReference>
<organism evidence="9 10">
    <name type="scientific">Cellulomonas oligotrophica</name>
    <dbReference type="NCBI Taxonomy" id="931536"/>
    <lineage>
        <taxon>Bacteria</taxon>
        <taxon>Bacillati</taxon>
        <taxon>Actinomycetota</taxon>
        <taxon>Actinomycetes</taxon>
        <taxon>Micrococcales</taxon>
        <taxon>Cellulomonadaceae</taxon>
        <taxon>Cellulomonas</taxon>
    </lineage>
</organism>
<keyword evidence="6" id="KW-0460">Magnesium</keyword>
<comment type="catalytic activity">
    <reaction evidence="6">
        <text>acetate + ATP = acetyl phosphate + ADP</text>
        <dbReference type="Rhea" id="RHEA:11352"/>
        <dbReference type="ChEBI" id="CHEBI:22191"/>
        <dbReference type="ChEBI" id="CHEBI:30089"/>
        <dbReference type="ChEBI" id="CHEBI:30616"/>
        <dbReference type="ChEBI" id="CHEBI:456216"/>
        <dbReference type="EC" id="2.7.2.1"/>
    </reaction>
</comment>
<comment type="subcellular location">
    <subcellularLocation>
        <location evidence="6">Cytoplasm</location>
    </subcellularLocation>
</comment>
<dbReference type="GO" id="GO:0005737">
    <property type="term" value="C:cytoplasm"/>
    <property type="evidence" value="ECO:0007669"/>
    <property type="project" value="UniProtKB-SubCell"/>
</dbReference>
<evidence type="ECO:0000256" key="1">
    <source>
        <dbReference type="ARBA" id="ARBA00008748"/>
    </source>
</evidence>
<comment type="cofactor">
    <cofactor evidence="6">
        <name>Mg(2+)</name>
        <dbReference type="ChEBI" id="CHEBI:18420"/>
    </cofactor>
    <cofactor evidence="6">
        <name>Mn(2+)</name>
        <dbReference type="ChEBI" id="CHEBI:29035"/>
    </cofactor>
    <text evidence="6">Mg(2+). Can also accept Mn(2+).</text>
</comment>
<dbReference type="InterPro" id="IPR000890">
    <property type="entry name" value="Aliphatic_acid_kin_short-chain"/>
</dbReference>
<feature type="binding site" evidence="6">
    <location>
        <position position="95"/>
    </location>
    <ligand>
        <name>substrate</name>
    </ligand>
</feature>
<dbReference type="PRINTS" id="PR00471">
    <property type="entry name" value="ACETATEKNASE"/>
</dbReference>
<comment type="pathway">
    <text evidence="6">Metabolic intermediate biosynthesis; acetyl-CoA biosynthesis; acetyl-CoA from acetate: step 1/2.</text>
</comment>
<comment type="caution">
    <text evidence="9">The sequence shown here is derived from an EMBL/GenBank/DDBJ whole genome shotgun (WGS) entry which is preliminary data.</text>
</comment>
<keyword evidence="6" id="KW-0479">Metal-binding</keyword>
<feature type="binding site" evidence="6">
    <location>
        <position position="21"/>
    </location>
    <ligand>
        <name>ATP</name>
        <dbReference type="ChEBI" id="CHEBI:30616"/>
    </ligand>
</feature>
<keyword evidence="2 6" id="KW-0808">Transferase</keyword>
<dbReference type="SUPFAM" id="SSF53067">
    <property type="entry name" value="Actin-like ATPase domain"/>
    <property type="match status" value="2"/>
</dbReference>
<feature type="binding site" evidence="6">
    <location>
        <position position="388"/>
    </location>
    <ligand>
        <name>Mg(2+)</name>
        <dbReference type="ChEBI" id="CHEBI:18420"/>
    </ligand>
</feature>
<sequence>MTAPHPTSTVLVINSGSSSIKYQLVDPAGGEAVASGIVERIGEELGAVKHVAHGTTTKREVPVPDHAVGLRIVLGLFDEIGPDLAGSHVVAVGHRVVQGGALFDGPVLIDPQVEKQIEDLSPLAPLHNPANLTGIRVAQALLPDVPHVAVFDTAFFRTLPDAAATYAIDADVAAEHQVRRYGAHGTSHQFVSRRVAEVLDRPLADLNQIVLHLGNGASASAVRGGEAVETSMGLTPLEGLVMGTRSGDIDPAVVFHLHRNAGMSIDAIDDLLNRRSGIKGICGENDFRTLHDLVAAGDEKAALALDVYLHRLRKYIGAYHAVLGRLDVLTFTAGVGENDDIVRLRVCQGLEPMGIVVDPVRNEGRIGVPTVISPDGAPVTVLVVPTNEELAIARQAVDVIGA</sequence>
<evidence type="ECO:0000256" key="7">
    <source>
        <dbReference type="RuleBase" id="RU003835"/>
    </source>
</evidence>
<evidence type="ECO:0000313" key="11">
    <source>
        <dbReference type="Proteomes" id="UP000618382"/>
    </source>
</evidence>
<proteinExistence type="inferred from homology"/>
<dbReference type="CDD" id="cd24010">
    <property type="entry name" value="ASKHA_NBD_AcK_PK"/>
    <property type="match status" value="1"/>
</dbReference>
<dbReference type="Proteomes" id="UP000577956">
    <property type="component" value="Unassembled WGS sequence"/>
</dbReference>
<evidence type="ECO:0000256" key="6">
    <source>
        <dbReference type="HAMAP-Rule" id="MF_00020"/>
    </source>
</evidence>
<reference evidence="8 11" key="2">
    <citation type="submission" date="2021-01" db="EMBL/GenBank/DDBJ databases">
        <title>Whole genome shotgun sequence of Cellulomonas oligotrophica NBRC 109435.</title>
        <authorList>
            <person name="Komaki H."/>
            <person name="Tamura T."/>
        </authorList>
    </citation>
    <scope>NUCLEOTIDE SEQUENCE [LARGE SCALE GENOMIC DNA]</scope>
    <source>
        <strain evidence="8 11">NBRC 109435</strain>
    </source>
</reference>
<dbReference type="EMBL" id="BONN01000001">
    <property type="protein sequence ID" value="GIG31559.1"/>
    <property type="molecule type" value="Genomic_DNA"/>
</dbReference>
<accession>A0A7Y9FEB1</accession>
<dbReference type="InterPro" id="IPR023865">
    <property type="entry name" value="Aliphatic_acid_kinase_CS"/>
</dbReference>
<keyword evidence="5 6" id="KW-0067">ATP-binding</keyword>
<reference evidence="9 10" key="1">
    <citation type="submission" date="2020-07" db="EMBL/GenBank/DDBJ databases">
        <title>Sequencing the genomes of 1000 actinobacteria strains.</title>
        <authorList>
            <person name="Klenk H.-P."/>
        </authorList>
    </citation>
    <scope>NUCLEOTIDE SEQUENCE [LARGE SCALE GENOMIC DNA]</scope>
    <source>
        <strain evidence="9 10">DSM 24482</strain>
    </source>
</reference>
<feature type="active site" description="Proton donor/acceptor" evidence="6">
    <location>
        <position position="152"/>
    </location>
</feature>
<dbReference type="Proteomes" id="UP000618382">
    <property type="component" value="Unassembled WGS sequence"/>
</dbReference>
<dbReference type="EC" id="2.7.2.1" evidence="6"/>
<dbReference type="GO" id="GO:0008776">
    <property type="term" value="F:acetate kinase activity"/>
    <property type="evidence" value="ECO:0007669"/>
    <property type="project" value="UniProtKB-UniRule"/>
</dbReference>
<feature type="site" description="Transition state stabilizer" evidence="6">
    <location>
        <position position="184"/>
    </location>
</feature>
<feature type="binding site" evidence="6">
    <location>
        <position position="14"/>
    </location>
    <ligand>
        <name>Mg(2+)</name>
        <dbReference type="ChEBI" id="CHEBI:18420"/>
    </ligand>
</feature>
<gene>
    <name evidence="6 8" type="primary">ackA</name>
    <name evidence="9" type="ORF">BKA21_000981</name>
    <name evidence="8" type="ORF">Col01nite_07180</name>
</gene>
<dbReference type="Pfam" id="PF00871">
    <property type="entry name" value="Acetate_kinase"/>
    <property type="match status" value="1"/>
</dbReference>
<dbReference type="GO" id="GO:0006085">
    <property type="term" value="P:acetyl-CoA biosynthetic process"/>
    <property type="evidence" value="ECO:0007669"/>
    <property type="project" value="UniProtKB-UniRule"/>
</dbReference>
<protein>
    <recommendedName>
        <fullName evidence="6">Acetate kinase</fullName>
        <ecNumber evidence="6">2.7.2.1</ecNumber>
    </recommendedName>
    <alternativeName>
        <fullName evidence="6">Acetokinase</fullName>
    </alternativeName>
</protein>
<evidence type="ECO:0000256" key="2">
    <source>
        <dbReference type="ARBA" id="ARBA00022679"/>
    </source>
</evidence>
<feature type="binding site" evidence="6">
    <location>
        <begin position="212"/>
        <end position="216"/>
    </location>
    <ligand>
        <name>ATP</name>
        <dbReference type="ChEBI" id="CHEBI:30616"/>
    </ligand>
</feature>
<dbReference type="PROSITE" id="PS01075">
    <property type="entry name" value="ACETATE_KINASE_1"/>
    <property type="match status" value="1"/>
</dbReference>
<dbReference type="GO" id="GO:0005524">
    <property type="term" value="F:ATP binding"/>
    <property type="evidence" value="ECO:0007669"/>
    <property type="project" value="UniProtKB-KW"/>
</dbReference>
<comment type="subunit">
    <text evidence="6">Homodimer.</text>
</comment>
<keyword evidence="3 6" id="KW-0547">Nucleotide-binding</keyword>
<dbReference type="PROSITE" id="PS01076">
    <property type="entry name" value="ACETATE_KINASE_2"/>
    <property type="match status" value="1"/>
</dbReference>
<feature type="binding site" evidence="6">
    <location>
        <begin position="334"/>
        <end position="338"/>
    </location>
    <ligand>
        <name>ATP</name>
        <dbReference type="ChEBI" id="CHEBI:30616"/>
    </ligand>
</feature>
<dbReference type="EMBL" id="JACCBK010000001">
    <property type="protein sequence ID" value="NYD85432.1"/>
    <property type="molecule type" value="Genomic_DNA"/>
</dbReference>
<dbReference type="NCBIfam" id="TIGR00016">
    <property type="entry name" value="ackA"/>
    <property type="match status" value="1"/>
</dbReference>
<dbReference type="InterPro" id="IPR004372">
    <property type="entry name" value="Ac/propionate_kinase"/>
</dbReference>
<comment type="similarity">
    <text evidence="1 6 7">Belongs to the acetokinase family.</text>
</comment>
<dbReference type="UniPathway" id="UPA00340">
    <property type="reaction ID" value="UER00458"/>
</dbReference>
<feature type="site" description="Transition state stabilizer" evidence="6">
    <location>
        <position position="245"/>
    </location>
</feature>
<dbReference type="InterPro" id="IPR043129">
    <property type="entry name" value="ATPase_NBD"/>
</dbReference>
<evidence type="ECO:0000313" key="8">
    <source>
        <dbReference type="EMBL" id="GIG31559.1"/>
    </source>
</evidence>